<evidence type="ECO:0000256" key="10">
    <source>
        <dbReference type="ARBA" id="ARBA00023136"/>
    </source>
</evidence>
<keyword evidence="8" id="KW-1133">Transmembrane helix</keyword>
<feature type="domain" description="Histidine kinase" evidence="12">
    <location>
        <begin position="239"/>
        <end position="447"/>
    </location>
</feature>
<evidence type="ECO:0000256" key="2">
    <source>
        <dbReference type="ARBA" id="ARBA00004236"/>
    </source>
</evidence>
<dbReference type="CDD" id="cd00082">
    <property type="entry name" value="HisKA"/>
    <property type="match status" value="1"/>
</dbReference>
<dbReference type="InterPro" id="IPR003661">
    <property type="entry name" value="HisK_dim/P_dom"/>
</dbReference>
<dbReference type="PROSITE" id="PS50885">
    <property type="entry name" value="HAMP"/>
    <property type="match status" value="1"/>
</dbReference>
<comment type="catalytic activity">
    <reaction evidence="1">
        <text>ATP + protein L-histidine = ADP + protein N-phospho-L-histidine.</text>
        <dbReference type="EC" id="2.7.13.3"/>
    </reaction>
</comment>
<dbReference type="PRINTS" id="PR00344">
    <property type="entry name" value="BCTRLSENSOR"/>
</dbReference>
<sequence length="447" mass="47557">MSLRNRVALAGGAVVLAALVLASLILYPSLSAKLNEQHDATLVKAAQQAPELVKSFKQKSTGAEAKIPLDLIDVGSTKVQFIRTPMAKGPSPAFIDFTSRDVDVSTGAESPYFQDADFKGVHYRVYTSHLDMKGFNLVRTAVPTSVVGTTLDRLEVLLISITAGGSLLAALGARLAAGRLLRPVRQLTETVEHVTETQDLTARLSADGKDEIARLTRSFAAMMAALDESVGAQRRLVADASHELRTPLTSLTTNLELLDEGPGIADPQAPLLVREARGQAAELTLLVNDLIDLARYGNVRTHTEDTRVDLLARRVLDRAAARSPELDFIADLAPCLVHADPDAVERAIGNLVDNAVKWSPEGGRITVATTPEGTVSVTDRGPGIPAADLPYVFDRFYRSPKARSLPGSGLGLAIVRQIAETHGGSVAAETREPGGGARLRLSLPPVG</sequence>
<comment type="subcellular location">
    <subcellularLocation>
        <location evidence="2">Cell membrane</location>
    </subcellularLocation>
</comment>
<protein>
    <recommendedName>
        <fullName evidence="3">histidine kinase</fullName>
        <ecNumber evidence="3">2.7.13.3</ecNumber>
    </recommendedName>
</protein>
<evidence type="ECO:0000313" key="14">
    <source>
        <dbReference type="EMBL" id="MBO0516752.1"/>
    </source>
</evidence>
<evidence type="ECO:0000256" key="11">
    <source>
        <dbReference type="SAM" id="MobiDB-lite"/>
    </source>
</evidence>
<keyword evidence="4" id="KW-0597">Phosphoprotein</keyword>
<evidence type="ECO:0000256" key="6">
    <source>
        <dbReference type="ARBA" id="ARBA00022692"/>
    </source>
</evidence>
<dbReference type="Gene3D" id="3.30.565.10">
    <property type="entry name" value="Histidine kinase-like ATPase, C-terminal domain"/>
    <property type="match status" value="1"/>
</dbReference>
<evidence type="ECO:0000256" key="4">
    <source>
        <dbReference type="ARBA" id="ARBA00022553"/>
    </source>
</evidence>
<feature type="region of interest" description="Disordered" evidence="11">
    <location>
        <begin position="426"/>
        <end position="447"/>
    </location>
</feature>
<keyword evidence="15" id="KW-1185">Reference proteome</keyword>
<evidence type="ECO:0000256" key="9">
    <source>
        <dbReference type="ARBA" id="ARBA00023012"/>
    </source>
</evidence>
<evidence type="ECO:0000259" key="13">
    <source>
        <dbReference type="PROSITE" id="PS50885"/>
    </source>
</evidence>
<proteinExistence type="predicted"/>
<dbReference type="Proteomes" id="UP000664167">
    <property type="component" value="Unassembled WGS sequence"/>
</dbReference>
<evidence type="ECO:0000256" key="5">
    <source>
        <dbReference type="ARBA" id="ARBA00022679"/>
    </source>
</evidence>
<evidence type="ECO:0000256" key="1">
    <source>
        <dbReference type="ARBA" id="ARBA00000085"/>
    </source>
</evidence>
<dbReference type="PANTHER" id="PTHR45436:SF5">
    <property type="entry name" value="SENSOR HISTIDINE KINASE TRCS"/>
    <property type="match status" value="1"/>
</dbReference>
<dbReference type="Gene3D" id="6.10.340.10">
    <property type="match status" value="1"/>
</dbReference>
<dbReference type="GO" id="GO:0005886">
    <property type="term" value="C:plasma membrane"/>
    <property type="evidence" value="ECO:0007669"/>
    <property type="project" value="UniProtKB-SubCell"/>
</dbReference>
<evidence type="ECO:0000256" key="8">
    <source>
        <dbReference type="ARBA" id="ARBA00022989"/>
    </source>
</evidence>
<keyword evidence="10" id="KW-0472">Membrane</keyword>
<dbReference type="PANTHER" id="PTHR45436">
    <property type="entry name" value="SENSOR HISTIDINE KINASE YKOH"/>
    <property type="match status" value="1"/>
</dbReference>
<evidence type="ECO:0000256" key="7">
    <source>
        <dbReference type="ARBA" id="ARBA00022777"/>
    </source>
</evidence>
<feature type="domain" description="HAMP" evidence="13">
    <location>
        <begin position="178"/>
        <end position="231"/>
    </location>
</feature>
<dbReference type="AlphaFoldDB" id="A0A939JLD2"/>
<dbReference type="SMART" id="SM00388">
    <property type="entry name" value="HisKA"/>
    <property type="match status" value="1"/>
</dbReference>
<dbReference type="Pfam" id="PF00512">
    <property type="entry name" value="HisKA"/>
    <property type="match status" value="1"/>
</dbReference>
<dbReference type="InterPro" id="IPR005467">
    <property type="entry name" value="His_kinase_dom"/>
</dbReference>
<dbReference type="InterPro" id="IPR050428">
    <property type="entry name" value="TCS_sensor_his_kinase"/>
</dbReference>
<dbReference type="SUPFAM" id="SSF47384">
    <property type="entry name" value="Homodimeric domain of signal transducing histidine kinase"/>
    <property type="match status" value="1"/>
</dbReference>
<organism evidence="14 15">
    <name type="scientific">Streptomyces beijiangensis</name>
    <dbReference type="NCBI Taxonomy" id="163361"/>
    <lineage>
        <taxon>Bacteria</taxon>
        <taxon>Bacillati</taxon>
        <taxon>Actinomycetota</taxon>
        <taxon>Actinomycetes</taxon>
        <taxon>Kitasatosporales</taxon>
        <taxon>Streptomycetaceae</taxon>
        <taxon>Streptomyces</taxon>
    </lineage>
</organism>
<dbReference type="EMBL" id="JAFLRJ010000443">
    <property type="protein sequence ID" value="MBO0516752.1"/>
    <property type="molecule type" value="Genomic_DNA"/>
</dbReference>
<dbReference type="Pfam" id="PF02518">
    <property type="entry name" value="HATPase_c"/>
    <property type="match status" value="1"/>
</dbReference>
<dbReference type="SMART" id="SM00304">
    <property type="entry name" value="HAMP"/>
    <property type="match status" value="1"/>
</dbReference>
<dbReference type="SUPFAM" id="SSF158472">
    <property type="entry name" value="HAMP domain-like"/>
    <property type="match status" value="1"/>
</dbReference>
<dbReference type="PROSITE" id="PS50109">
    <property type="entry name" value="HIS_KIN"/>
    <property type="match status" value="1"/>
</dbReference>
<keyword evidence="9" id="KW-0902">Two-component regulatory system</keyword>
<dbReference type="InterPro" id="IPR036097">
    <property type="entry name" value="HisK_dim/P_sf"/>
</dbReference>
<dbReference type="SMART" id="SM00387">
    <property type="entry name" value="HATPase_c"/>
    <property type="match status" value="1"/>
</dbReference>
<dbReference type="GO" id="GO:0000155">
    <property type="term" value="F:phosphorelay sensor kinase activity"/>
    <property type="evidence" value="ECO:0007669"/>
    <property type="project" value="InterPro"/>
</dbReference>
<dbReference type="SUPFAM" id="SSF55874">
    <property type="entry name" value="ATPase domain of HSP90 chaperone/DNA topoisomerase II/histidine kinase"/>
    <property type="match status" value="1"/>
</dbReference>
<name>A0A939JLD2_9ACTN</name>
<dbReference type="InterPro" id="IPR003594">
    <property type="entry name" value="HATPase_dom"/>
</dbReference>
<keyword evidence="5" id="KW-0808">Transferase</keyword>
<comment type="caution">
    <text evidence="14">The sequence shown here is derived from an EMBL/GenBank/DDBJ whole genome shotgun (WGS) entry which is preliminary data.</text>
</comment>
<evidence type="ECO:0000313" key="15">
    <source>
        <dbReference type="Proteomes" id="UP000664167"/>
    </source>
</evidence>
<keyword evidence="7 14" id="KW-0418">Kinase</keyword>
<dbReference type="InterPro" id="IPR003660">
    <property type="entry name" value="HAMP_dom"/>
</dbReference>
<evidence type="ECO:0000259" key="12">
    <source>
        <dbReference type="PROSITE" id="PS50109"/>
    </source>
</evidence>
<keyword evidence="6" id="KW-0812">Transmembrane</keyword>
<dbReference type="Pfam" id="PF00672">
    <property type="entry name" value="HAMP"/>
    <property type="match status" value="1"/>
</dbReference>
<reference evidence="14" key="1">
    <citation type="submission" date="2021-03" db="EMBL/GenBank/DDBJ databases">
        <title>Streptomyces poriferae sp. nov., a novel marine sponge-derived Actinobacteria species with anti-MRSA activity.</title>
        <authorList>
            <person name="Sandoval-Powers M."/>
            <person name="Kralova S."/>
            <person name="Nguyen G.-S."/>
            <person name="Fawwal D."/>
            <person name="Degnes K."/>
            <person name="Klinkenberg G."/>
            <person name="Sletta H."/>
            <person name="Wentzel A."/>
            <person name="Liles M.R."/>
        </authorList>
    </citation>
    <scope>NUCLEOTIDE SEQUENCE</scope>
    <source>
        <strain evidence="14">DSM 41794</strain>
    </source>
</reference>
<evidence type="ECO:0000256" key="3">
    <source>
        <dbReference type="ARBA" id="ARBA00012438"/>
    </source>
</evidence>
<dbReference type="InterPro" id="IPR036890">
    <property type="entry name" value="HATPase_C_sf"/>
</dbReference>
<dbReference type="InterPro" id="IPR004358">
    <property type="entry name" value="Sig_transdc_His_kin-like_C"/>
</dbReference>
<dbReference type="CDD" id="cd00075">
    <property type="entry name" value="HATPase"/>
    <property type="match status" value="1"/>
</dbReference>
<dbReference type="CDD" id="cd06225">
    <property type="entry name" value="HAMP"/>
    <property type="match status" value="1"/>
</dbReference>
<gene>
    <name evidence="14" type="ORF">J0695_34025</name>
</gene>
<dbReference type="RefSeq" id="WP_206968627.1">
    <property type="nucleotide sequence ID" value="NZ_BAAAJJ010000011.1"/>
</dbReference>
<dbReference type="EC" id="2.7.13.3" evidence="3"/>
<accession>A0A939JLD2</accession>
<dbReference type="Gene3D" id="1.10.287.130">
    <property type="match status" value="1"/>
</dbReference>